<gene>
    <name evidence="2" type="ORF">G9U51_14720</name>
</gene>
<dbReference type="Pfam" id="PF13228">
    <property type="entry name" value="DUF4037"/>
    <property type="match status" value="1"/>
</dbReference>
<reference evidence="2" key="1">
    <citation type="submission" date="2020-03" db="EMBL/GenBank/DDBJ databases">
        <title>Draft sequencing of Calidifontibacter sp. DB0510.</title>
        <authorList>
            <person name="Kim D.-U."/>
        </authorList>
    </citation>
    <scope>NUCLEOTIDE SEQUENCE</scope>
    <source>
        <strain evidence="2">DB0510</strain>
    </source>
</reference>
<name>A0A967B1E2_9MICO</name>
<organism evidence="2 3">
    <name type="scientific">Metallococcus carri</name>
    <dbReference type="NCBI Taxonomy" id="1656884"/>
    <lineage>
        <taxon>Bacteria</taxon>
        <taxon>Bacillati</taxon>
        <taxon>Actinomycetota</taxon>
        <taxon>Actinomycetes</taxon>
        <taxon>Micrococcales</taxon>
        <taxon>Dermacoccaceae</taxon>
        <taxon>Metallococcus</taxon>
    </lineage>
</organism>
<proteinExistence type="predicted"/>
<dbReference type="AlphaFoldDB" id="A0A967B1E2"/>
<feature type="domain" description="DUF4037" evidence="1">
    <location>
        <begin position="129"/>
        <end position="227"/>
    </location>
</feature>
<comment type="caution">
    <text evidence="2">The sequence shown here is derived from an EMBL/GenBank/DDBJ whole genome shotgun (WGS) entry which is preliminary data.</text>
</comment>
<protein>
    <submittedName>
        <fullName evidence="2">DUF4037 domain-containing protein</fullName>
    </submittedName>
</protein>
<evidence type="ECO:0000259" key="1">
    <source>
        <dbReference type="Pfam" id="PF13228"/>
    </source>
</evidence>
<keyword evidence="3" id="KW-1185">Reference proteome</keyword>
<dbReference type="InterPro" id="IPR025117">
    <property type="entry name" value="DUF4037"/>
</dbReference>
<sequence>MLQVQTGAELSQAYYDQVVRPLLDDRWPGLPHAAARLGSGSDVLGTDDEMSQDHDFGLRLNLLVPQALTAEIDAEMQARLPETFAGRPVRFPVTWDQREWHHADVDTVAAFTRSRLGIDATRELALADWLSLTGQAVLEIIAGPVFADSDGELTQMRRRLAWYPDDIWRYAVATDWARLAQELPFVGRTGQRGDDLGSRVIATRLAHIAMHLAHLLERRWPPYAKWLGTILATLPHGSAVIESLTNALRSPEWRDREAGLVEALRVLHQRQAEVGLPTVDDPIEPFWDRPFQSIRSEVVEVLHRSITDPQVRALPRGVGTAEQRSDNVDVLVHADRRRAAYG</sequence>
<dbReference type="EMBL" id="JAAOIV010000012">
    <property type="protein sequence ID" value="NHN57021.1"/>
    <property type="molecule type" value="Genomic_DNA"/>
</dbReference>
<evidence type="ECO:0000313" key="2">
    <source>
        <dbReference type="EMBL" id="NHN57021.1"/>
    </source>
</evidence>
<dbReference type="RefSeq" id="WP_166197878.1">
    <property type="nucleotide sequence ID" value="NZ_JAAOIV010000012.1"/>
</dbReference>
<evidence type="ECO:0000313" key="3">
    <source>
        <dbReference type="Proteomes" id="UP000744769"/>
    </source>
</evidence>
<dbReference type="Proteomes" id="UP000744769">
    <property type="component" value="Unassembled WGS sequence"/>
</dbReference>
<accession>A0A967B1E2</accession>